<dbReference type="EMBL" id="CAADJE010000021">
    <property type="protein sequence ID" value="VFS62840.1"/>
    <property type="molecule type" value="Genomic_DNA"/>
</dbReference>
<dbReference type="GO" id="GO:0005524">
    <property type="term" value="F:ATP binding"/>
    <property type="evidence" value="ECO:0007669"/>
    <property type="project" value="UniProtKB-KW"/>
</dbReference>
<keyword evidence="4" id="KW-0808">Transferase</keyword>
<dbReference type="Gene3D" id="3.40.50.20">
    <property type="match status" value="1"/>
</dbReference>
<name>A0A485AQB2_RAOPL</name>
<evidence type="ECO:0000256" key="1">
    <source>
        <dbReference type="ARBA" id="ARBA00022598"/>
    </source>
</evidence>
<dbReference type="Proteomes" id="UP000345637">
    <property type="component" value="Unassembled WGS sequence"/>
</dbReference>
<sequence>MQVAHRSHVINMLHGETLRALIAEEKPDFIVPEIEAIATDMLVELEQAGQKVVPTARAAKLTMNREGYSPPGRRGAAASHLGIPLCRQRSGLSRSRRGDWPSLHCEAGHELFW</sequence>
<dbReference type="SUPFAM" id="SSF52440">
    <property type="entry name" value="PreATP-grasp domain"/>
    <property type="match status" value="1"/>
</dbReference>
<gene>
    <name evidence="4" type="primary">purT_2</name>
    <name evidence="4" type="ORF">NCTC12998_01987</name>
</gene>
<dbReference type="EC" id="2.1.2.-" evidence="4"/>
<protein>
    <submittedName>
        <fullName evidence="4">Phosphoribosylglycinamide formyltransferase 2</fullName>
        <ecNumber evidence="4">2.1.2.-</ecNumber>
    </submittedName>
</protein>
<dbReference type="AlphaFoldDB" id="A0A485AQB2"/>
<evidence type="ECO:0000313" key="5">
    <source>
        <dbReference type="Proteomes" id="UP000345637"/>
    </source>
</evidence>
<dbReference type="GO" id="GO:0016874">
    <property type="term" value="F:ligase activity"/>
    <property type="evidence" value="ECO:0007669"/>
    <property type="project" value="UniProtKB-KW"/>
</dbReference>
<reference evidence="4 5" key="1">
    <citation type="submission" date="2019-03" db="EMBL/GenBank/DDBJ databases">
        <authorList>
            <consortium name="Pathogen Informatics"/>
        </authorList>
    </citation>
    <scope>NUCLEOTIDE SEQUENCE [LARGE SCALE GENOMIC DNA]</scope>
    <source>
        <strain evidence="4 5">NCTC12998</strain>
    </source>
</reference>
<keyword evidence="3" id="KW-0067">ATP-binding</keyword>
<dbReference type="InterPro" id="IPR016185">
    <property type="entry name" value="PreATP-grasp_dom_sf"/>
</dbReference>
<dbReference type="PANTHER" id="PTHR43055:SF1">
    <property type="entry name" value="FORMATE-DEPENDENT PHOSPHORIBOSYLGLYCINAMIDE FORMYLTRANSFERASE"/>
    <property type="match status" value="1"/>
</dbReference>
<keyword evidence="2" id="KW-0547">Nucleotide-binding</keyword>
<organism evidence="4 5">
    <name type="scientific">Raoultella planticola</name>
    <name type="common">Klebsiella planticola</name>
    <dbReference type="NCBI Taxonomy" id="575"/>
    <lineage>
        <taxon>Bacteria</taxon>
        <taxon>Pseudomonadati</taxon>
        <taxon>Pseudomonadota</taxon>
        <taxon>Gammaproteobacteria</taxon>
        <taxon>Enterobacterales</taxon>
        <taxon>Enterobacteriaceae</taxon>
        <taxon>Klebsiella/Raoultella group</taxon>
        <taxon>Raoultella</taxon>
    </lineage>
</organism>
<evidence type="ECO:0000256" key="3">
    <source>
        <dbReference type="ARBA" id="ARBA00022840"/>
    </source>
</evidence>
<accession>A0A485AQB2</accession>
<proteinExistence type="predicted"/>
<evidence type="ECO:0000256" key="2">
    <source>
        <dbReference type="ARBA" id="ARBA00022741"/>
    </source>
</evidence>
<keyword evidence="1" id="KW-0436">Ligase</keyword>
<dbReference type="PANTHER" id="PTHR43055">
    <property type="entry name" value="FORMATE-DEPENDENT PHOSPHORIBOSYLGLYCINAMIDE FORMYLTRANSFERASE"/>
    <property type="match status" value="1"/>
</dbReference>
<dbReference type="GO" id="GO:0005829">
    <property type="term" value="C:cytosol"/>
    <property type="evidence" value="ECO:0007669"/>
    <property type="project" value="TreeGrafter"/>
</dbReference>
<dbReference type="GO" id="GO:0016740">
    <property type="term" value="F:transferase activity"/>
    <property type="evidence" value="ECO:0007669"/>
    <property type="project" value="UniProtKB-KW"/>
</dbReference>
<evidence type="ECO:0000313" key="4">
    <source>
        <dbReference type="EMBL" id="VFS62840.1"/>
    </source>
</evidence>